<evidence type="ECO:0000256" key="3">
    <source>
        <dbReference type="ARBA" id="ARBA00012891"/>
    </source>
</evidence>
<dbReference type="PANTHER" id="PTHR11390:SF21">
    <property type="entry name" value="DNA TOPOISOMERASE 3-ALPHA"/>
    <property type="match status" value="1"/>
</dbReference>
<dbReference type="PRINTS" id="PR00417">
    <property type="entry name" value="PRTPISMRASEI"/>
</dbReference>
<evidence type="ECO:0000256" key="1">
    <source>
        <dbReference type="ARBA" id="ARBA00000213"/>
    </source>
</evidence>
<proteinExistence type="inferred from homology"/>
<dbReference type="Gene3D" id="2.70.20.10">
    <property type="entry name" value="Topoisomerase I, domain 3"/>
    <property type="match status" value="1"/>
</dbReference>
<dbReference type="SMART" id="SM00437">
    <property type="entry name" value="TOP1Ac"/>
    <property type="match status" value="1"/>
</dbReference>
<feature type="non-terminal residue" evidence="13">
    <location>
        <position position="832"/>
    </location>
</feature>
<accession>A0A9N8W3L4</accession>
<dbReference type="SUPFAM" id="SSF56712">
    <property type="entry name" value="Prokaryotic type I DNA topoisomerase"/>
    <property type="match status" value="1"/>
</dbReference>
<feature type="compositionally biased region" description="Low complexity" evidence="9">
    <location>
        <begin position="696"/>
        <end position="723"/>
    </location>
</feature>
<dbReference type="InterPro" id="IPR023405">
    <property type="entry name" value="Topo_IA_core_domain"/>
</dbReference>
<feature type="domain" description="Toprim" evidence="11">
    <location>
        <begin position="2"/>
        <end position="152"/>
    </location>
</feature>
<dbReference type="Pfam" id="PF01751">
    <property type="entry name" value="Toprim"/>
    <property type="match status" value="1"/>
</dbReference>
<evidence type="ECO:0000259" key="10">
    <source>
        <dbReference type="PROSITE" id="PS50158"/>
    </source>
</evidence>
<dbReference type="Proteomes" id="UP000789508">
    <property type="component" value="Unassembled WGS sequence"/>
</dbReference>
<evidence type="ECO:0000259" key="11">
    <source>
        <dbReference type="PROSITE" id="PS50880"/>
    </source>
</evidence>
<dbReference type="InterPro" id="IPR003601">
    <property type="entry name" value="Topo_IA_2"/>
</dbReference>
<evidence type="ECO:0000256" key="9">
    <source>
        <dbReference type="SAM" id="MobiDB-lite"/>
    </source>
</evidence>
<dbReference type="GO" id="GO:0003917">
    <property type="term" value="F:DNA topoisomerase type I (single strand cut, ATP-independent) activity"/>
    <property type="evidence" value="ECO:0007669"/>
    <property type="project" value="UniProtKB-EC"/>
</dbReference>
<evidence type="ECO:0000256" key="2">
    <source>
        <dbReference type="ARBA" id="ARBA00009446"/>
    </source>
</evidence>
<dbReference type="AlphaFoldDB" id="A0A9N8W3L4"/>
<feature type="region of interest" description="Disordered" evidence="9">
    <location>
        <begin position="673"/>
        <end position="733"/>
    </location>
</feature>
<keyword evidence="7" id="KW-0862">Zinc</keyword>
<dbReference type="InterPro" id="IPR000380">
    <property type="entry name" value="Topo_IA"/>
</dbReference>
<dbReference type="PROSITE" id="PS52039">
    <property type="entry name" value="TOPO_IA_2"/>
    <property type="match status" value="1"/>
</dbReference>
<dbReference type="GO" id="GO:0006281">
    <property type="term" value="P:DNA repair"/>
    <property type="evidence" value="ECO:0007669"/>
    <property type="project" value="TreeGrafter"/>
</dbReference>
<dbReference type="GO" id="GO:0005634">
    <property type="term" value="C:nucleus"/>
    <property type="evidence" value="ECO:0007669"/>
    <property type="project" value="TreeGrafter"/>
</dbReference>
<evidence type="ECO:0000313" key="14">
    <source>
        <dbReference type="Proteomes" id="UP000789508"/>
    </source>
</evidence>
<dbReference type="GO" id="GO:0003677">
    <property type="term" value="F:DNA binding"/>
    <property type="evidence" value="ECO:0007669"/>
    <property type="project" value="UniProtKB-KW"/>
</dbReference>
<feature type="domain" description="Topo IA-type catalytic" evidence="12">
    <location>
        <begin position="173"/>
        <end position="634"/>
    </location>
</feature>
<keyword evidence="6 8" id="KW-0413">Isomerase</keyword>
<comment type="caution">
    <text evidence="13">The sequence shown here is derived from an EMBL/GenBank/DDBJ whole genome shotgun (WGS) entry which is preliminary data.</text>
</comment>
<keyword evidence="7" id="KW-0863">Zinc-finger</keyword>
<dbReference type="InterPro" id="IPR013824">
    <property type="entry name" value="Topo_IA_cen_sub1"/>
</dbReference>
<dbReference type="InterPro" id="IPR001878">
    <property type="entry name" value="Znf_CCHC"/>
</dbReference>
<comment type="catalytic activity">
    <reaction evidence="1 8">
        <text>ATP-independent breakage of single-stranded DNA, followed by passage and rejoining.</text>
        <dbReference type="EC" id="5.6.2.1"/>
    </reaction>
</comment>
<feature type="compositionally biased region" description="Low complexity" evidence="9">
    <location>
        <begin position="677"/>
        <end position="687"/>
    </location>
</feature>
<keyword evidence="14" id="KW-1185">Reference proteome</keyword>
<feature type="compositionally biased region" description="Polar residues" evidence="9">
    <location>
        <begin position="724"/>
        <end position="733"/>
    </location>
</feature>
<dbReference type="SUPFAM" id="SSF57756">
    <property type="entry name" value="Retrovirus zinc finger-like domains"/>
    <property type="match status" value="2"/>
</dbReference>
<keyword evidence="7" id="KW-0479">Metal-binding</keyword>
<dbReference type="InterPro" id="IPR034144">
    <property type="entry name" value="TOPRIM_TopoIII"/>
</dbReference>
<protein>
    <recommendedName>
        <fullName evidence="3 8">DNA topoisomerase</fullName>
        <ecNumber evidence="3 8">5.6.2.1</ecNumber>
    </recommendedName>
</protein>
<evidence type="ECO:0000313" key="13">
    <source>
        <dbReference type="EMBL" id="CAG8472389.1"/>
    </source>
</evidence>
<dbReference type="SMART" id="SM00436">
    <property type="entry name" value="TOP1Bc"/>
    <property type="match status" value="1"/>
</dbReference>
<organism evidence="13 14">
    <name type="scientific">Ambispora leptoticha</name>
    <dbReference type="NCBI Taxonomy" id="144679"/>
    <lineage>
        <taxon>Eukaryota</taxon>
        <taxon>Fungi</taxon>
        <taxon>Fungi incertae sedis</taxon>
        <taxon>Mucoromycota</taxon>
        <taxon>Glomeromycotina</taxon>
        <taxon>Glomeromycetes</taxon>
        <taxon>Archaeosporales</taxon>
        <taxon>Ambisporaceae</taxon>
        <taxon>Ambispora</taxon>
    </lineage>
</organism>
<evidence type="ECO:0000256" key="5">
    <source>
        <dbReference type="ARBA" id="ARBA00023125"/>
    </source>
</evidence>
<dbReference type="InterPro" id="IPR013825">
    <property type="entry name" value="Topo_IA_cen_sub2"/>
</dbReference>
<dbReference type="InterPro" id="IPR036875">
    <property type="entry name" value="Znf_CCHC_sf"/>
</dbReference>
<keyword evidence="4 8" id="KW-0799">Topoisomerase</keyword>
<gene>
    <name evidence="13" type="ORF">ALEPTO_LOCUS2076</name>
</gene>
<dbReference type="GO" id="GO:0031422">
    <property type="term" value="C:RecQ family helicase-topoisomerase III complex"/>
    <property type="evidence" value="ECO:0007669"/>
    <property type="project" value="TreeGrafter"/>
</dbReference>
<evidence type="ECO:0000256" key="7">
    <source>
        <dbReference type="PROSITE-ProRule" id="PRU00047"/>
    </source>
</evidence>
<name>A0A9N8W3L4_9GLOM</name>
<dbReference type="InterPro" id="IPR013826">
    <property type="entry name" value="Topo_IA_cen_sub3"/>
</dbReference>
<sequence length="832" mass="95173">MKYLCVAEKPSVSKSLAQILAQGLAHTSPRTEQSANKYIKNYIFSFQDSAGFLNEVTITAVLGHLTEIDFIEGYNWQECNPISLFDAPIQNTISKNMADVAQNLKNRSSNVECVMIWTDCDREGENIGKEVVEVCRQRNSRIIVKRARFSAIESRAILQAWWASVNSSLEQLDMNQSDAVEARMELDLRIGAAFTRYQTLGFQGEFPGIENNKIISFGPCQIPTLGFVVDRWEQRENFTVEKFWYIEVTIKQDEKEVTFRWTREQFPKEEQLQETPIDQREKTEFSCFEELFAEIFMIKLAGHDAVVTKVNSVPKSKWKPRPLTTVELLKLASRFLRINSDAAMIAAERLYQLGFITYPRTDTDQFPPNTDFKGIIATLKGGAETALNNRPNDANLRTAVDWIPFSDGLLADQFSSPRNGSKNDGAHPPIHPIKYPDTYLDRREERDLFNFIVRYFLASCAEDAKGQETTVEIMVEEETFRLVILERNYLEVYPYEKWGARDIPDFREGQVYKNPLIEKKEGKTSPPELLTEPDLIACLYENEIGTDATIPEHISKIFVRNYAVKERQGQKEYIYPTDLGLALVHGYREIGFESSLSKPFLRRNLERELQMICQNQKTKDDVTRTYVQKYRNMYDLTLQEEDKIVQAFMRHLGPPKTLQHDGSYYLGARKIDRRRMPLSNNNNNSNFPRPPPSPPFGQNNTNRNNINASQNNAFNFGGNNTTQSNITRSPTTRFNPRENSTCFKCKQIWHWASECTSLEGSSIQANNSTNDTTRTYSRDLSSYTCYICNEPGHLAPTCPNRNRQSSSTTSSSTSGTRRGTGRGSRGSGTRAR</sequence>
<dbReference type="FunFam" id="3.40.50.140:FF:000005">
    <property type="entry name" value="DNA topoisomerase"/>
    <property type="match status" value="1"/>
</dbReference>
<dbReference type="InterPro" id="IPR023406">
    <property type="entry name" value="Topo_IA_AS"/>
</dbReference>
<dbReference type="CDD" id="cd03362">
    <property type="entry name" value="TOPRIM_TopoIA_TopoIII"/>
    <property type="match status" value="1"/>
</dbReference>
<dbReference type="Gene3D" id="1.10.290.10">
    <property type="entry name" value="Topoisomerase I, domain 4"/>
    <property type="match status" value="1"/>
</dbReference>
<dbReference type="Gene3D" id="1.10.460.10">
    <property type="entry name" value="Topoisomerase I, domain 2"/>
    <property type="match status" value="1"/>
</dbReference>
<dbReference type="SMART" id="SM00343">
    <property type="entry name" value="ZnF_C2HC"/>
    <property type="match status" value="2"/>
</dbReference>
<comment type="function">
    <text evidence="8">Introduces a single-strand break via transesterification at a target site in duplex DNA. Releases the supercoiling and torsional tension of DNA introduced during the DNA replication and transcription by transiently cleaving and rejoining one strand of the DNA duplex. The scissile phosphodiester is attacked by the catalytic tyrosine of the enzyme, resulting in the formation of a DNA-(5'-phosphotyrosyl)-enzyme intermediate and the expulsion of a 3'-OH DNA strand.</text>
</comment>
<dbReference type="Pfam" id="PF01131">
    <property type="entry name" value="Topoisom_bac"/>
    <property type="match status" value="1"/>
</dbReference>
<dbReference type="Gene3D" id="4.10.60.10">
    <property type="entry name" value="Zinc finger, CCHC-type"/>
    <property type="match status" value="1"/>
</dbReference>
<dbReference type="SMART" id="SM00493">
    <property type="entry name" value="TOPRIM"/>
    <property type="match status" value="1"/>
</dbReference>
<feature type="compositionally biased region" description="Low complexity" evidence="9">
    <location>
        <begin position="805"/>
        <end position="817"/>
    </location>
</feature>
<reference evidence="13" key="1">
    <citation type="submission" date="2021-06" db="EMBL/GenBank/DDBJ databases">
        <authorList>
            <person name="Kallberg Y."/>
            <person name="Tangrot J."/>
            <person name="Rosling A."/>
        </authorList>
    </citation>
    <scope>NUCLEOTIDE SEQUENCE</scope>
    <source>
        <strain evidence="13">FL130A</strain>
    </source>
</reference>
<dbReference type="InterPro" id="IPR013497">
    <property type="entry name" value="Topo_IA_cen"/>
</dbReference>
<evidence type="ECO:0000256" key="8">
    <source>
        <dbReference type="RuleBase" id="RU362092"/>
    </source>
</evidence>
<dbReference type="PROSITE" id="PS00396">
    <property type="entry name" value="TOPO_IA_1"/>
    <property type="match status" value="1"/>
</dbReference>
<dbReference type="Gene3D" id="3.40.50.140">
    <property type="match status" value="1"/>
</dbReference>
<feature type="domain" description="CCHC-type" evidence="10">
    <location>
        <begin position="785"/>
        <end position="800"/>
    </location>
</feature>
<dbReference type="InterPro" id="IPR003602">
    <property type="entry name" value="Topo_IA_DNA-bd_dom"/>
</dbReference>
<dbReference type="GO" id="GO:0008270">
    <property type="term" value="F:zinc ion binding"/>
    <property type="evidence" value="ECO:0007669"/>
    <property type="project" value="UniProtKB-KW"/>
</dbReference>
<dbReference type="GO" id="GO:0006310">
    <property type="term" value="P:DNA recombination"/>
    <property type="evidence" value="ECO:0007669"/>
    <property type="project" value="TreeGrafter"/>
</dbReference>
<dbReference type="PANTHER" id="PTHR11390">
    <property type="entry name" value="PROKARYOTIC DNA TOPOISOMERASE"/>
    <property type="match status" value="1"/>
</dbReference>
<dbReference type="EC" id="5.6.2.1" evidence="3 8"/>
<dbReference type="PROSITE" id="PS50880">
    <property type="entry name" value="TOPRIM"/>
    <property type="match status" value="1"/>
</dbReference>
<dbReference type="Pfam" id="PF00098">
    <property type="entry name" value="zf-CCHC"/>
    <property type="match status" value="1"/>
</dbReference>
<comment type="similarity">
    <text evidence="2 8">Belongs to the type IA topoisomerase family.</text>
</comment>
<dbReference type="PROSITE" id="PS50158">
    <property type="entry name" value="ZF_CCHC"/>
    <property type="match status" value="1"/>
</dbReference>
<evidence type="ECO:0000259" key="12">
    <source>
        <dbReference type="PROSITE" id="PS52039"/>
    </source>
</evidence>
<feature type="region of interest" description="Disordered" evidence="9">
    <location>
        <begin position="796"/>
        <end position="832"/>
    </location>
</feature>
<dbReference type="OrthoDB" id="430051at2759"/>
<dbReference type="GO" id="GO:0006265">
    <property type="term" value="P:DNA topological change"/>
    <property type="evidence" value="ECO:0007669"/>
    <property type="project" value="InterPro"/>
</dbReference>
<keyword evidence="5 8" id="KW-0238">DNA-binding</keyword>
<dbReference type="InterPro" id="IPR006171">
    <property type="entry name" value="TOPRIM_dom"/>
</dbReference>
<dbReference type="EMBL" id="CAJVPS010000273">
    <property type="protein sequence ID" value="CAG8472389.1"/>
    <property type="molecule type" value="Genomic_DNA"/>
</dbReference>
<dbReference type="CDD" id="cd00186">
    <property type="entry name" value="TOP1Ac"/>
    <property type="match status" value="1"/>
</dbReference>
<evidence type="ECO:0000256" key="6">
    <source>
        <dbReference type="ARBA" id="ARBA00023235"/>
    </source>
</evidence>
<evidence type="ECO:0000256" key="4">
    <source>
        <dbReference type="ARBA" id="ARBA00023029"/>
    </source>
</evidence>